<dbReference type="GO" id="GO:0008270">
    <property type="term" value="F:zinc ion binding"/>
    <property type="evidence" value="ECO:0007669"/>
    <property type="project" value="InterPro"/>
</dbReference>
<name>A0A382RXG3_9ZZZZ</name>
<accession>A0A382RXG3</accession>
<dbReference type="EMBL" id="UINC01124687">
    <property type="protein sequence ID" value="SVD02012.1"/>
    <property type="molecule type" value="Genomic_DNA"/>
</dbReference>
<evidence type="ECO:0000256" key="1">
    <source>
        <dbReference type="ARBA" id="ARBA00022723"/>
    </source>
</evidence>
<dbReference type="InterPro" id="IPR001559">
    <property type="entry name" value="Phosphotriesterase"/>
</dbReference>
<dbReference type="Pfam" id="PF02126">
    <property type="entry name" value="PTE"/>
    <property type="match status" value="1"/>
</dbReference>
<reference evidence="3" key="1">
    <citation type="submission" date="2018-05" db="EMBL/GenBank/DDBJ databases">
        <authorList>
            <person name="Lanie J.A."/>
            <person name="Ng W.-L."/>
            <person name="Kazmierczak K.M."/>
            <person name="Andrzejewski T.M."/>
            <person name="Davidsen T.M."/>
            <person name="Wayne K.J."/>
            <person name="Tettelin H."/>
            <person name="Glass J.I."/>
            <person name="Rusch D."/>
            <person name="Podicherti R."/>
            <person name="Tsui H.-C.T."/>
            <person name="Winkler M.E."/>
        </authorList>
    </citation>
    <scope>NUCLEOTIDE SEQUENCE</scope>
</reference>
<organism evidence="3">
    <name type="scientific">marine metagenome</name>
    <dbReference type="NCBI Taxonomy" id="408172"/>
    <lineage>
        <taxon>unclassified sequences</taxon>
        <taxon>metagenomes</taxon>
        <taxon>ecological metagenomes</taxon>
    </lineage>
</organism>
<dbReference type="Gene3D" id="3.20.20.140">
    <property type="entry name" value="Metal-dependent hydrolases"/>
    <property type="match status" value="1"/>
</dbReference>
<dbReference type="PANTHER" id="PTHR10819:SF3">
    <property type="entry name" value="PHOSPHOTRIESTERASE-RELATED PROTEIN"/>
    <property type="match status" value="1"/>
</dbReference>
<keyword evidence="1" id="KW-0479">Metal-binding</keyword>
<dbReference type="AlphaFoldDB" id="A0A382RXG3"/>
<sequence>QGSIEQSVKDLSEAHKNGLRTIVDLTTHDLGRDIRLIEEVSQRSGVQVIACTGTWLDIPRAFTSWAQGPENIAPLYVREINEGIERTGIKAGIIKVASDGKEVSPSEKIILQAAAIAHKETGVPISTHTSAQGNIGEQQLDILIEGGVDPKCIYIGHSNDNEDVDYLLSLLNRGVWLGLDRYPGGYHVGTPKWERRTEVAKQLIDAGFSHRIMLAHDWSVILDNANTPPWRLERLDDNPHHYLFIDRVVIPRLRELGVSGEAINQMMVANTQTFFEMK</sequence>
<feature type="non-terminal residue" evidence="3">
    <location>
        <position position="1"/>
    </location>
</feature>
<gene>
    <name evidence="3" type="ORF">METZ01_LOCUS354866</name>
</gene>
<dbReference type="GO" id="GO:0016787">
    <property type="term" value="F:hydrolase activity"/>
    <property type="evidence" value="ECO:0007669"/>
    <property type="project" value="UniProtKB-KW"/>
</dbReference>
<evidence type="ECO:0000256" key="2">
    <source>
        <dbReference type="ARBA" id="ARBA00022801"/>
    </source>
</evidence>
<dbReference type="SUPFAM" id="SSF51556">
    <property type="entry name" value="Metallo-dependent hydrolases"/>
    <property type="match status" value="1"/>
</dbReference>
<proteinExistence type="predicted"/>
<dbReference type="PROSITE" id="PS51347">
    <property type="entry name" value="PHOSPHOTRIESTERASE_2"/>
    <property type="match status" value="1"/>
</dbReference>
<dbReference type="InterPro" id="IPR032466">
    <property type="entry name" value="Metal_Hydrolase"/>
</dbReference>
<evidence type="ECO:0000313" key="3">
    <source>
        <dbReference type="EMBL" id="SVD02012.1"/>
    </source>
</evidence>
<protein>
    <recommendedName>
        <fullName evidence="4">Phosphotriesterase-related protein</fullName>
    </recommendedName>
</protein>
<keyword evidence="2" id="KW-0378">Hydrolase</keyword>
<dbReference type="PANTHER" id="PTHR10819">
    <property type="entry name" value="PHOSPHOTRIESTERASE-RELATED"/>
    <property type="match status" value="1"/>
</dbReference>
<evidence type="ECO:0008006" key="4">
    <source>
        <dbReference type="Google" id="ProtNLM"/>
    </source>
</evidence>